<sequence length="461" mass="50921">MSVEVVVALIVALVVGALLGWFFGSRSVAALRAERDRREAEFKAAITDLAAAEERAKELPELREQIDAIRDERDIARLQLTELRAKAEGFEERLAEFKAARETMAGQFRELAGAMLTETQEAFLKRAEDRFKESESVAGQNLRALLQPVSERLQRYEEGVAKVEAERRDAFGELKGQIEQMRIGQERVSQEAAKLVNSLRNAPKSRGRWGEQQLRNVLETCGLSEHTDFNLEVNVAGEDGGRLRPDAIVRVPGGKSLVIDAKVSLNAYQDAFGAVDESERHIGLAAHAASMKTHINALGNKAYWNQFDDAPDYVIMFVPGEHFLSAALEHDSALWDFAFEKRVLLATPTNLIAIARTVAAVWRQEMLAKDAREIGALGKELYDRLAKALGDLRTVGSGLNTAVKNFNAFASSLESRALVSARKLRDYNIETGAREIESVPPVELLASHATVPEEEAAKATE</sequence>
<dbReference type="AlphaFoldDB" id="A0A518RD22"/>
<dbReference type="GO" id="GO:0006310">
    <property type="term" value="P:DNA recombination"/>
    <property type="evidence" value="ECO:0007669"/>
    <property type="project" value="UniProtKB-KW"/>
</dbReference>
<dbReference type="Pfam" id="PF02646">
    <property type="entry name" value="RmuC"/>
    <property type="match status" value="1"/>
</dbReference>
<keyword evidence="4 6" id="KW-0175">Coiled coil</keyword>
<keyword evidence="8" id="KW-1185">Reference proteome</keyword>
<evidence type="ECO:0000256" key="4">
    <source>
        <dbReference type="ARBA" id="ARBA00023054"/>
    </source>
</evidence>
<organism evidence="7 8">
    <name type="scientific">Sphingomonas suaedae</name>
    <dbReference type="NCBI Taxonomy" id="2599297"/>
    <lineage>
        <taxon>Bacteria</taxon>
        <taxon>Pseudomonadati</taxon>
        <taxon>Pseudomonadota</taxon>
        <taxon>Alphaproteobacteria</taxon>
        <taxon>Sphingomonadales</taxon>
        <taxon>Sphingomonadaceae</taxon>
        <taxon>Sphingomonas</taxon>
    </lineage>
</organism>
<dbReference type="KEGG" id="ssua:FPZ54_04450"/>
<evidence type="ECO:0000313" key="7">
    <source>
        <dbReference type="EMBL" id="QDX25350.1"/>
    </source>
</evidence>
<comment type="function">
    <text evidence="1">Involved in DNA recombination.</text>
</comment>
<evidence type="ECO:0000256" key="2">
    <source>
        <dbReference type="ARBA" id="ARBA00009840"/>
    </source>
</evidence>
<feature type="coiled-coil region" evidence="6">
    <location>
        <begin position="52"/>
        <end position="100"/>
    </location>
</feature>
<dbReference type="EMBL" id="CP042239">
    <property type="protein sequence ID" value="QDX25350.1"/>
    <property type="molecule type" value="Genomic_DNA"/>
</dbReference>
<name>A0A518RD22_9SPHN</name>
<keyword evidence="5" id="KW-0233">DNA recombination</keyword>
<gene>
    <name evidence="7" type="primary">rmuC</name>
    <name evidence="7" type="ORF">FPZ54_04450</name>
</gene>
<dbReference type="InterPro" id="IPR003798">
    <property type="entry name" value="DNA_recombination_RmuC"/>
</dbReference>
<evidence type="ECO:0000256" key="5">
    <source>
        <dbReference type="ARBA" id="ARBA00023172"/>
    </source>
</evidence>
<comment type="similarity">
    <text evidence="2">Belongs to the RmuC family.</text>
</comment>
<evidence type="ECO:0000256" key="1">
    <source>
        <dbReference type="ARBA" id="ARBA00003416"/>
    </source>
</evidence>
<accession>A0A518RD22</accession>
<dbReference type="PANTHER" id="PTHR30563">
    <property type="entry name" value="DNA RECOMBINATION PROTEIN RMUC"/>
    <property type="match status" value="1"/>
</dbReference>
<dbReference type="OrthoDB" id="370725at2"/>
<reference evidence="7 8" key="1">
    <citation type="submission" date="2019-07" db="EMBL/GenBank/DDBJ databases">
        <title>Sphingomonas alkalisoli sp. nov., isolated from rhizosphere soil of Suaedae salsa.</title>
        <authorList>
            <person name="Zhang H."/>
            <person name="Xu L."/>
            <person name="Zhang J.-X."/>
            <person name="Sun J.-Q."/>
        </authorList>
    </citation>
    <scope>NUCLEOTIDE SEQUENCE [LARGE SCALE GENOMIC DNA]</scope>
    <source>
        <strain evidence="7 8">XS-10</strain>
    </source>
</reference>
<dbReference type="Proteomes" id="UP000318055">
    <property type="component" value="Chromosome"/>
</dbReference>
<evidence type="ECO:0000313" key="8">
    <source>
        <dbReference type="Proteomes" id="UP000318055"/>
    </source>
</evidence>
<dbReference type="PANTHER" id="PTHR30563:SF0">
    <property type="entry name" value="DNA RECOMBINATION PROTEIN RMUC"/>
    <property type="match status" value="1"/>
</dbReference>
<protein>
    <recommendedName>
        <fullName evidence="3">DNA recombination protein RmuC homolog</fullName>
    </recommendedName>
</protein>
<proteinExistence type="inferred from homology"/>
<dbReference type="RefSeq" id="WP_145845317.1">
    <property type="nucleotide sequence ID" value="NZ_CP042239.1"/>
</dbReference>
<evidence type="ECO:0000256" key="3">
    <source>
        <dbReference type="ARBA" id="ARBA00021840"/>
    </source>
</evidence>
<evidence type="ECO:0000256" key="6">
    <source>
        <dbReference type="SAM" id="Coils"/>
    </source>
</evidence>